<dbReference type="GeneID" id="17286640"/>
<dbReference type="KEGG" id="ehx:EMIHUDRAFT_199709"/>
<evidence type="ECO:0000256" key="1">
    <source>
        <dbReference type="ARBA" id="ARBA00004141"/>
    </source>
</evidence>
<keyword evidence="4 5" id="KW-0472">Membrane</keyword>
<reference evidence="7" key="2">
    <citation type="submission" date="2024-10" db="UniProtKB">
        <authorList>
            <consortium name="EnsemblProtists"/>
        </authorList>
    </citation>
    <scope>IDENTIFICATION</scope>
</reference>
<evidence type="ECO:0000256" key="2">
    <source>
        <dbReference type="ARBA" id="ARBA00022692"/>
    </source>
</evidence>
<dbReference type="InterPro" id="IPR013057">
    <property type="entry name" value="AA_transpt_TM"/>
</dbReference>
<organism evidence="7 8">
    <name type="scientific">Emiliania huxleyi (strain CCMP1516)</name>
    <dbReference type="NCBI Taxonomy" id="280463"/>
    <lineage>
        <taxon>Eukaryota</taxon>
        <taxon>Haptista</taxon>
        <taxon>Haptophyta</taxon>
        <taxon>Prymnesiophyceae</taxon>
        <taxon>Isochrysidales</taxon>
        <taxon>Noelaerhabdaceae</taxon>
        <taxon>Emiliania</taxon>
    </lineage>
</organism>
<dbReference type="PANTHER" id="PTHR22950">
    <property type="entry name" value="AMINO ACID TRANSPORTER"/>
    <property type="match status" value="1"/>
</dbReference>
<dbReference type="HOGENOM" id="CLU_1828948_0_0_1"/>
<proteinExistence type="predicted"/>
<sequence>MQNRKEFTSPPSSQTRHALRLTSLIAVAILIAITLLVVLYALPEDMVGDTFDACPTDGSANEQSCPPGEASYFTTMSGVLDALPALAMAYACQISTPTLWNEMYQPTRGRMLLLYLYALGGAMTLYLLVGGFGYSTFGSRA</sequence>
<keyword evidence="3 5" id="KW-1133">Transmembrane helix</keyword>
<dbReference type="EnsemblProtists" id="EOD41370">
    <property type="protein sequence ID" value="EOD41370"/>
    <property type="gene ID" value="EMIHUDRAFT_199709"/>
</dbReference>
<dbReference type="AlphaFoldDB" id="A0A0D3L035"/>
<evidence type="ECO:0000259" key="6">
    <source>
        <dbReference type="Pfam" id="PF01490"/>
    </source>
</evidence>
<keyword evidence="2 5" id="KW-0812">Transmembrane</keyword>
<evidence type="ECO:0000256" key="3">
    <source>
        <dbReference type="ARBA" id="ARBA00022989"/>
    </source>
</evidence>
<keyword evidence="8" id="KW-1185">Reference proteome</keyword>
<feature type="transmembrane region" description="Helical" evidence="5">
    <location>
        <begin position="21"/>
        <end position="42"/>
    </location>
</feature>
<evidence type="ECO:0000313" key="8">
    <source>
        <dbReference type="Proteomes" id="UP000013827"/>
    </source>
</evidence>
<dbReference type="GO" id="GO:0015179">
    <property type="term" value="F:L-amino acid transmembrane transporter activity"/>
    <property type="evidence" value="ECO:0007669"/>
    <property type="project" value="TreeGrafter"/>
</dbReference>
<dbReference type="RefSeq" id="XP_005793799.1">
    <property type="nucleotide sequence ID" value="XM_005793742.1"/>
</dbReference>
<name>A0A0D3L035_EMIH1</name>
<comment type="subcellular location">
    <subcellularLocation>
        <location evidence="1">Membrane</location>
        <topology evidence="1">Multi-pass membrane protein</topology>
    </subcellularLocation>
</comment>
<dbReference type="Proteomes" id="UP000013827">
    <property type="component" value="Unassembled WGS sequence"/>
</dbReference>
<protein>
    <recommendedName>
        <fullName evidence="6">Amino acid transporter transmembrane domain-containing protein</fullName>
    </recommendedName>
</protein>
<feature type="transmembrane region" description="Helical" evidence="5">
    <location>
        <begin position="112"/>
        <end position="134"/>
    </location>
</feature>
<evidence type="ECO:0000313" key="7">
    <source>
        <dbReference type="EnsemblProtists" id="EOD41370"/>
    </source>
</evidence>
<feature type="domain" description="Amino acid transporter transmembrane" evidence="6">
    <location>
        <begin position="17"/>
        <end position="140"/>
    </location>
</feature>
<accession>A0A0D3L035</accession>
<reference evidence="8" key="1">
    <citation type="journal article" date="2013" name="Nature">
        <title>Pan genome of the phytoplankton Emiliania underpins its global distribution.</title>
        <authorList>
            <person name="Read B.A."/>
            <person name="Kegel J."/>
            <person name="Klute M.J."/>
            <person name="Kuo A."/>
            <person name="Lefebvre S.C."/>
            <person name="Maumus F."/>
            <person name="Mayer C."/>
            <person name="Miller J."/>
            <person name="Monier A."/>
            <person name="Salamov A."/>
            <person name="Young J."/>
            <person name="Aguilar M."/>
            <person name="Claverie J.M."/>
            <person name="Frickenhaus S."/>
            <person name="Gonzalez K."/>
            <person name="Herman E.K."/>
            <person name="Lin Y.C."/>
            <person name="Napier J."/>
            <person name="Ogata H."/>
            <person name="Sarno A.F."/>
            <person name="Shmutz J."/>
            <person name="Schroeder D."/>
            <person name="de Vargas C."/>
            <person name="Verret F."/>
            <person name="von Dassow P."/>
            <person name="Valentin K."/>
            <person name="Van de Peer Y."/>
            <person name="Wheeler G."/>
            <person name="Dacks J.B."/>
            <person name="Delwiche C.F."/>
            <person name="Dyhrman S.T."/>
            <person name="Glockner G."/>
            <person name="John U."/>
            <person name="Richards T."/>
            <person name="Worden A.Z."/>
            <person name="Zhang X."/>
            <person name="Grigoriev I.V."/>
            <person name="Allen A.E."/>
            <person name="Bidle K."/>
            <person name="Borodovsky M."/>
            <person name="Bowler C."/>
            <person name="Brownlee C."/>
            <person name="Cock J.M."/>
            <person name="Elias M."/>
            <person name="Gladyshev V.N."/>
            <person name="Groth M."/>
            <person name="Guda C."/>
            <person name="Hadaegh A."/>
            <person name="Iglesias-Rodriguez M.D."/>
            <person name="Jenkins J."/>
            <person name="Jones B.M."/>
            <person name="Lawson T."/>
            <person name="Leese F."/>
            <person name="Lindquist E."/>
            <person name="Lobanov A."/>
            <person name="Lomsadze A."/>
            <person name="Malik S.B."/>
            <person name="Marsh M.E."/>
            <person name="Mackinder L."/>
            <person name="Mock T."/>
            <person name="Mueller-Roeber B."/>
            <person name="Pagarete A."/>
            <person name="Parker M."/>
            <person name="Probert I."/>
            <person name="Quesneville H."/>
            <person name="Raines C."/>
            <person name="Rensing S.A."/>
            <person name="Riano-Pachon D.M."/>
            <person name="Richier S."/>
            <person name="Rokitta S."/>
            <person name="Shiraiwa Y."/>
            <person name="Soanes D.M."/>
            <person name="van der Giezen M."/>
            <person name="Wahlund T.M."/>
            <person name="Williams B."/>
            <person name="Wilson W."/>
            <person name="Wolfe G."/>
            <person name="Wurch L.L."/>
        </authorList>
    </citation>
    <scope>NUCLEOTIDE SEQUENCE</scope>
</reference>
<evidence type="ECO:0000256" key="4">
    <source>
        <dbReference type="ARBA" id="ARBA00023136"/>
    </source>
</evidence>
<dbReference type="PaxDb" id="2903-EOD41370"/>
<dbReference type="GO" id="GO:0016020">
    <property type="term" value="C:membrane"/>
    <property type="evidence" value="ECO:0007669"/>
    <property type="project" value="UniProtKB-SubCell"/>
</dbReference>
<evidence type="ECO:0000256" key="5">
    <source>
        <dbReference type="SAM" id="Phobius"/>
    </source>
</evidence>
<dbReference type="Pfam" id="PF01490">
    <property type="entry name" value="Aa_trans"/>
    <property type="match status" value="1"/>
</dbReference>